<dbReference type="InterPro" id="IPR000010">
    <property type="entry name" value="Cystatin_dom"/>
</dbReference>
<evidence type="ECO:0000313" key="7">
    <source>
        <dbReference type="Proteomes" id="UP000818029"/>
    </source>
</evidence>
<dbReference type="InterPro" id="IPR046350">
    <property type="entry name" value="Cystatin_sf"/>
</dbReference>
<feature type="domain" description="Cystatin" evidence="6">
    <location>
        <begin position="40"/>
        <end position="130"/>
    </location>
</feature>
<reference evidence="7" key="1">
    <citation type="journal article" date="2020" name="Nat. Genet.">
        <title>Genomic diversifications of five Gossypium allopolyploid species and their impact on cotton improvement.</title>
        <authorList>
            <person name="Chen Z.J."/>
            <person name="Sreedasyam A."/>
            <person name="Ando A."/>
            <person name="Song Q."/>
            <person name="De Santiago L.M."/>
            <person name="Hulse-Kemp A.M."/>
            <person name="Ding M."/>
            <person name="Ye W."/>
            <person name="Kirkbride R.C."/>
            <person name="Jenkins J."/>
            <person name="Plott C."/>
            <person name="Lovell J."/>
            <person name="Lin Y.M."/>
            <person name="Vaughn R."/>
            <person name="Liu B."/>
            <person name="Simpson S."/>
            <person name="Scheffler B.E."/>
            <person name="Wen L."/>
            <person name="Saski C.A."/>
            <person name="Grover C.E."/>
            <person name="Hu G."/>
            <person name="Conover J.L."/>
            <person name="Carlson J.W."/>
            <person name="Shu S."/>
            <person name="Boston L.B."/>
            <person name="Williams M."/>
            <person name="Peterson D.G."/>
            <person name="McGee K."/>
            <person name="Jones D.C."/>
            <person name="Wendel J.F."/>
            <person name="Stelly D.M."/>
            <person name="Grimwood J."/>
            <person name="Schmutz J."/>
        </authorList>
    </citation>
    <scope>NUCLEOTIDE SEQUENCE [LARGE SCALE GENOMIC DNA]</scope>
    <source>
        <strain evidence="7">cv. TM-1</strain>
    </source>
</reference>
<keyword evidence="5" id="KW-1133">Transmembrane helix</keyword>
<reference evidence="8" key="2">
    <citation type="submission" date="2025-08" db="UniProtKB">
        <authorList>
            <consortium name="RefSeq"/>
        </authorList>
    </citation>
    <scope>IDENTIFICATION</scope>
</reference>
<evidence type="ECO:0000256" key="4">
    <source>
        <dbReference type="RuleBase" id="RU362130"/>
    </source>
</evidence>
<accession>A0A1U8LJ91</accession>
<gene>
    <name evidence="8" type="primary">LOC107928032</name>
</gene>
<dbReference type="PaxDb" id="3635-A0A1U8LJ91"/>
<keyword evidence="5" id="KW-0812">Transmembrane</keyword>
<dbReference type="PANTHER" id="PTHR11413:SF103">
    <property type="entry name" value="CYSTEINE PROTEINASE INHIBITOR 12"/>
    <property type="match status" value="1"/>
</dbReference>
<dbReference type="SMART" id="SM00043">
    <property type="entry name" value="CY"/>
    <property type="match status" value="1"/>
</dbReference>
<dbReference type="GO" id="GO:0009414">
    <property type="term" value="P:response to water deprivation"/>
    <property type="evidence" value="ECO:0007669"/>
    <property type="project" value="UniProtKB-ARBA"/>
</dbReference>
<organism evidence="7 8">
    <name type="scientific">Gossypium hirsutum</name>
    <name type="common">Upland cotton</name>
    <name type="synonym">Gossypium mexicanum</name>
    <dbReference type="NCBI Taxonomy" id="3635"/>
    <lineage>
        <taxon>Eukaryota</taxon>
        <taxon>Viridiplantae</taxon>
        <taxon>Streptophyta</taxon>
        <taxon>Embryophyta</taxon>
        <taxon>Tracheophyta</taxon>
        <taxon>Spermatophyta</taxon>
        <taxon>Magnoliopsida</taxon>
        <taxon>eudicotyledons</taxon>
        <taxon>Gunneridae</taxon>
        <taxon>Pentapetalae</taxon>
        <taxon>rosids</taxon>
        <taxon>malvids</taxon>
        <taxon>Malvales</taxon>
        <taxon>Malvaceae</taxon>
        <taxon>Malvoideae</taxon>
        <taxon>Gossypium</taxon>
    </lineage>
</organism>
<keyword evidence="2 4" id="KW-0646">Protease inhibitor</keyword>
<evidence type="ECO:0000256" key="3">
    <source>
        <dbReference type="ARBA" id="ARBA00022704"/>
    </source>
</evidence>
<dbReference type="STRING" id="3635.A0A1U8LJ91"/>
<evidence type="ECO:0000256" key="5">
    <source>
        <dbReference type="SAM" id="Phobius"/>
    </source>
</evidence>
<dbReference type="GO" id="GO:0004869">
    <property type="term" value="F:cysteine-type endopeptidase inhibitor activity"/>
    <property type="evidence" value="ECO:0000318"/>
    <property type="project" value="GO_Central"/>
</dbReference>
<dbReference type="GO" id="GO:0006972">
    <property type="term" value="P:hyperosmotic response"/>
    <property type="evidence" value="ECO:0007669"/>
    <property type="project" value="UniProtKB-ARBA"/>
</dbReference>
<keyword evidence="7" id="KW-1185">Reference proteome</keyword>
<evidence type="ECO:0000313" key="8">
    <source>
        <dbReference type="RefSeq" id="XP_016714676.1"/>
    </source>
</evidence>
<dbReference type="KEGG" id="ghi:107928032"/>
<evidence type="ECO:0000256" key="2">
    <source>
        <dbReference type="ARBA" id="ARBA00022690"/>
    </source>
</evidence>
<dbReference type="GeneID" id="107928032"/>
<dbReference type="OMA" id="KTEEICH"/>
<dbReference type="FunFam" id="3.10.450.10:FF:000011">
    <property type="entry name" value="Cysteine proteinase inhibitor"/>
    <property type="match status" value="1"/>
</dbReference>
<dbReference type="InterPro" id="IPR027214">
    <property type="entry name" value="Cystatin"/>
</dbReference>
<dbReference type="SMR" id="A0A1U8LJ91"/>
<keyword evidence="3 4" id="KW-0789">Thiol protease inhibitor</keyword>
<proteinExistence type="inferred from homology"/>
<comment type="similarity">
    <text evidence="1 4">Belongs to the cystatin family. Phytocystatin subfamily.</text>
</comment>
<feature type="transmembrane region" description="Helical" evidence="5">
    <location>
        <begin position="6"/>
        <end position="25"/>
    </location>
</feature>
<evidence type="ECO:0000256" key="1">
    <source>
        <dbReference type="ARBA" id="ARBA00007233"/>
    </source>
</evidence>
<dbReference type="GO" id="GO:0009409">
    <property type="term" value="P:response to cold"/>
    <property type="evidence" value="ECO:0007669"/>
    <property type="project" value="UniProtKB-ARBA"/>
</dbReference>
<dbReference type="CDD" id="cd00042">
    <property type="entry name" value="CY"/>
    <property type="match status" value="1"/>
</dbReference>
<dbReference type="SUPFAM" id="SSF54403">
    <property type="entry name" value="Cystatin/monellin"/>
    <property type="match status" value="2"/>
</dbReference>
<keyword evidence="5" id="KW-0472">Membrane</keyword>
<dbReference type="Gene3D" id="3.10.450.10">
    <property type="match status" value="2"/>
</dbReference>
<dbReference type="AlphaFoldDB" id="A0A1U8LJ91"/>
<dbReference type="PROSITE" id="PS00287">
    <property type="entry name" value="CYSTATIN"/>
    <property type="match status" value="1"/>
</dbReference>
<evidence type="ECO:0000259" key="6">
    <source>
        <dbReference type="SMART" id="SM00043"/>
    </source>
</evidence>
<protein>
    <recommendedName>
        <fullName evidence="4">Cysteine proteinase inhibitor</fullName>
    </recommendedName>
</protein>
<dbReference type="OrthoDB" id="1908104at2759"/>
<dbReference type="InterPro" id="IPR018073">
    <property type="entry name" value="Prot_inh_cystat_CS"/>
</dbReference>
<dbReference type="RefSeq" id="XP_016714676.1">
    <property type="nucleotide sequence ID" value="XM_016859187.2"/>
</dbReference>
<dbReference type="Proteomes" id="UP000818029">
    <property type="component" value="Chromosome A06"/>
</dbReference>
<sequence length="239" mass="26712">MRNPSFAISFLFSIPISILFFNNFLAESTLSSEPMATTAANLGGFRPSGGSQNSGELENLARFAVDEHNKKEKRMVEFVRVVKATEQVVAGTLHHLTVEAIDGGKKKVYEAKVWVKPWMNVKELQEFKHADDSPSFTTSDLGIKKDGHGHGLQGVRIHDPVVEDAANHALKAIQQRSNSLVPYELKEILHANAEVLEDLTKLEMVLKVKRGDKEEKLTVEVHHLSHGTFHLNRIEPHHS</sequence>
<dbReference type="PANTHER" id="PTHR11413">
    <property type="entry name" value="CYSTATIN FAMILY MEMBER"/>
    <property type="match status" value="1"/>
</dbReference>
<name>A0A1U8LJ91_GOSHI</name>
<dbReference type="Pfam" id="PF16845">
    <property type="entry name" value="SQAPI"/>
    <property type="match status" value="1"/>
</dbReference>